<comment type="similarity">
    <text evidence="1">Belongs to the short-chain dehydrogenases/reductases (SDR) family.</text>
</comment>
<evidence type="ECO:0000313" key="5">
    <source>
        <dbReference type="EMBL" id="RVW09506.1"/>
    </source>
</evidence>
<keyword evidence="6" id="KW-1185">Reference proteome</keyword>
<comment type="caution">
    <text evidence="5">The sequence shown here is derived from an EMBL/GenBank/DDBJ whole genome shotgun (WGS) entry which is preliminary data.</text>
</comment>
<dbReference type="Pfam" id="PF00106">
    <property type="entry name" value="adh_short"/>
    <property type="match status" value="1"/>
</dbReference>
<feature type="region of interest" description="Disordered" evidence="3">
    <location>
        <begin position="22"/>
        <end position="50"/>
    </location>
</feature>
<dbReference type="AlphaFoldDB" id="A0A438BEQ6"/>
<dbReference type="InterPro" id="IPR057326">
    <property type="entry name" value="KR_dom"/>
</dbReference>
<dbReference type="PRINTS" id="PR00081">
    <property type="entry name" value="GDHRDH"/>
</dbReference>
<dbReference type="EMBL" id="RKLP01000005">
    <property type="protein sequence ID" value="RVW09506.1"/>
    <property type="molecule type" value="Genomic_DNA"/>
</dbReference>
<dbReference type="InterPro" id="IPR036291">
    <property type="entry name" value="NAD(P)-bd_dom_sf"/>
</dbReference>
<evidence type="ECO:0000313" key="6">
    <source>
        <dbReference type="Proteomes" id="UP000286208"/>
    </source>
</evidence>
<dbReference type="Proteomes" id="UP000286208">
    <property type="component" value="Unassembled WGS sequence"/>
</dbReference>
<evidence type="ECO:0000256" key="1">
    <source>
        <dbReference type="ARBA" id="ARBA00006484"/>
    </source>
</evidence>
<dbReference type="InterPro" id="IPR002347">
    <property type="entry name" value="SDR_fam"/>
</dbReference>
<dbReference type="PROSITE" id="PS00061">
    <property type="entry name" value="ADH_SHORT"/>
    <property type="match status" value="1"/>
</dbReference>
<dbReference type="InterPro" id="IPR020904">
    <property type="entry name" value="Sc_DH/Rdtase_CS"/>
</dbReference>
<evidence type="ECO:0000256" key="3">
    <source>
        <dbReference type="SAM" id="MobiDB-lite"/>
    </source>
</evidence>
<organism evidence="5 6">
    <name type="scientific">Prescottella agglutinans</name>
    <dbReference type="NCBI Taxonomy" id="1644129"/>
    <lineage>
        <taxon>Bacteria</taxon>
        <taxon>Bacillati</taxon>
        <taxon>Actinomycetota</taxon>
        <taxon>Actinomycetes</taxon>
        <taxon>Mycobacteriales</taxon>
        <taxon>Nocardiaceae</taxon>
        <taxon>Prescottella</taxon>
    </lineage>
</organism>
<dbReference type="SMART" id="SM00822">
    <property type="entry name" value="PKS_KR"/>
    <property type="match status" value="1"/>
</dbReference>
<name>A0A438BEQ6_9NOCA</name>
<accession>A0A438BEQ6</accession>
<dbReference type="SUPFAM" id="SSF51735">
    <property type="entry name" value="NAD(P)-binding Rossmann-fold domains"/>
    <property type="match status" value="1"/>
</dbReference>
<keyword evidence="2" id="KW-0560">Oxidoreductase</keyword>
<dbReference type="CDD" id="cd05233">
    <property type="entry name" value="SDR_c"/>
    <property type="match status" value="1"/>
</dbReference>
<sequence>MTPPDGPRAYPRTVFRPARIAPSSGFGTLAPGNSATVPDRRRRRMNDSETNGARALALVTGASTGIGYELARGLAARRYDLVLVADDDAIRPVAAEFAPQGITAHAIEADLATNVGLAEVRRSLDALERPIEVAALNAGVGAYGRFDRMPIDDDLRVIALNVTATVRLAKYVLKPMVDRGHGRVLFTSSSAAAMPGPQFATYAASKAFVQSFAEAVRDELADTGVCVTTLMPGATDTEFFDRAGMEGTALARGPKADPEDVANRGLEALFAGTDCVEIGVAQRV</sequence>
<feature type="domain" description="Ketoreductase" evidence="4">
    <location>
        <begin position="55"/>
        <end position="231"/>
    </location>
</feature>
<proteinExistence type="inferred from homology"/>
<reference evidence="5 6" key="1">
    <citation type="submission" date="2018-11" db="EMBL/GenBank/DDBJ databases">
        <title>Rhodococcus spongicola sp. nov. and Rhodococcus xishaensis sp. nov. from marine sponges.</title>
        <authorList>
            <person name="Li L."/>
            <person name="Lin H.W."/>
        </authorList>
    </citation>
    <scope>NUCLEOTIDE SEQUENCE [LARGE SCALE GENOMIC DNA]</scope>
    <source>
        <strain evidence="5 6">CCTCC AB2014297</strain>
    </source>
</reference>
<evidence type="ECO:0000256" key="2">
    <source>
        <dbReference type="ARBA" id="ARBA00023002"/>
    </source>
</evidence>
<evidence type="ECO:0000259" key="4">
    <source>
        <dbReference type="SMART" id="SM00822"/>
    </source>
</evidence>
<dbReference type="GO" id="GO:0016491">
    <property type="term" value="F:oxidoreductase activity"/>
    <property type="evidence" value="ECO:0007669"/>
    <property type="project" value="UniProtKB-KW"/>
</dbReference>
<dbReference type="PANTHER" id="PTHR42901:SF1">
    <property type="entry name" value="ALCOHOL DEHYDROGENASE"/>
    <property type="match status" value="1"/>
</dbReference>
<dbReference type="Gene3D" id="3.40.50.720">
    <property type="entry name" value="NAD(P)-binding Rossmann-like Domain"/>
    <property type="match status" value="1"/>
</dbReference>
<dbReference type="OrthoDB" id="9810734at2"/>
<dbReference type="PANTHER" id="PTHR42901">
    <property type="entry name" value="ALCOHOL DEHYDROGENASE"/>
    <property type="match status" value="1"/>
</dbReference>
<protein>
    <submittedName>
        <fullName evidence="5">SDR family NAD(P)-dependent oxidoreductase</fullName>
    </submittedName>
</protein>
<gene>
    <name evidence="5" type="ORF">EGT67_12085</name>
</gene>